<dbReference type="AlphaFoldDB" id="A0A382ZAS2"/>
<dbReference type="SUPFAM" id="SSF53639">
    <property type="entry name" value="AraD/HMP-PK domain-like"/>
    <property type="match status" value="1"/>
</dbReference>
<sequence>MVRLSNILDDEWENRINLAACYHLADHFGWSDIIWNHITAKTSKNKNTFLINKFGLRYDEITASNLLEIDLEGNVINGEGDINYTGFVIHGAVHKAKQNIHCVMHTHSRAGLAISCLKMGLEPIIQDAAMFHNRVSYHEWEGMSTNLEECERLSKSLGNNKAMILRNHGLLTCGDSVSETFMLMYYLERACKNQLDTYSTGLKLNKPSDNLLEFAA</sequence>
<dbReference type="EMBL" id="UINC01182214">
    <property type="protein sequence ID" value="SVD92299.1"/>
    <property type="molecule type" value="Genomic_DNA"/>
</dbReference>
<evidence type="ECO:0000259" key="1">
    <source>
        <dbReference type="SMART" id="SM01007"/>
    </source>
</evidence>
<dbReference type="SMART" id="SM01007">
    <property type="entry name" value="Aldolase_II"/>
    <property type="match status" value="1"/>
</dbReference>
<proteinExistence type="predicted"/>
<dbReference type="InterPro" id="IPR036409">
    <property type="entry name" value="Aldolase_II/adducin_N_sf"/>
</dbReference>
<dbReference type="InterPro" id="IPR001303">
    <property type="entry name" value="Aldolase_II/adducin_N"/>
</dbReference>
<evidence type="ECO:0000313" key="2">
    <source>
        <dbReference type="EMBL" id="SVD92299.1"/>
    </source>
</evidence>
<accession>A0A382ZAS2</accession>
<reference evidence="2" key="1">
    <citation type="submission" date="2018-05" db="EMBL/GenBank/DDBJ databases">
        <authorList>
            <person name="Lanie J.A."/>
            <person name="Ng W.-L."/>
            <person name="Kazmierczak K.M."/>
            <person name="Andrzejewski T.M."/>
            <person name="Davidsen T.M."/>
            <person name="Wayne K.J."/>
            <person name="Tettelin H."/>
            <person name="Glass J.I."/>
            <person name="Rusch D."/>
            <person name="Podicherti R."/>
            <person name="Tsui H.-C.T."/>
            <person name="Winkler M.E."/>
        </authorList>
    </citation>
    <scope>NUCLEOTIDE SEQUENCE</scope>
</reference>
<feature type="non-terminal residue" evidence="2">
    <location>
        <position position="216"/>
    </location>
</feature>
<dbReference type="Gene3D" id="3.40.225.10">
    <property type="entry name" value="Class II aldolase/adducin N-terminal domain"/>
    <property type="match status" value="1"/>
</dbReference>
<protein>
    <recommendedName>
        <fullName evidence="1">Class II aldolase/adducin N-terminal domain-containing protein</fullName>
    </recommendedName>
</protein>
<dbReference type="PANTHER" id="PTHR10672:SF3">
    <property type="entry name" value="PROTEIN HU-LI TAI SHAO"/>
    <property type="match status" value="1"/>
</dbReference>
<dbReference type="GO" id="GO:0005856">
    <property type="term" value="C:cytoskeleton"/>
    <property type="evidence" value="ECO:0007669"/>
    <property type="project" value="TreeGrafter"/>
</dbReference>
<name>A0A382ZAS2_9ZZZZ</name>
<dbReference type="PANTHER" id="PTHR10672">
    <property type="entry name" value="ADDUCIN"/>
    <property type="match status" value="1"/>
</dbReference>
<dbReference type="Pfam" id="PF00596">
    <property type="entry name" value="Aldolase_II"/>
    <property type="match status" value="1"/>
</dbReference>
<feature type="domain" description="Class II aldolase/adducin N-terminal" evidence="1">
    <location>
        <begin position="16"/>
        <end position="195"/>
    </location>
</feature>
<organism evidence="2">
    <name type="scientific">marine metagenome</name>
    <dbReference type="NCBI Taxonomy" id="408172"/>
    <lineage>
        <taxon>unclassified sequences</taxon>
        <taxon>metagenomes</taxon>
        <taxon>ecological metagenomes</taxon>
    </lineage>
</organism>
<gene>
    <name evidence="2" type="ORF">METZ01_LOCUS445153</name>
</gene>
<dbReference type="NCBIfam" id="NF005451">
    <property type="entry name" value="PRK07044.1"/>
    <property type="match status" value="1"/>
</dbReference>
<dbReference type="InterPro" id="IPR051017">
    <property type="entry name" value="Aldolase-II_Adducin_sf"/>
</dbReference>
<dbReference type="GO" id="GO:0051015">
    <property type="term" value="F:actin filament binding"/>
    <property type="evidence" value="ECO:0007669"/>
    <property type="project" value="TreeGrafter"/>
</dbReference>